<dbReference type="EMBL" id="AGWR01000014">
    <property type="protein sequence ID" value="EKB28304.1"/>
    <property type="molecule type" value="Genomic_DNA"/>
</dbReference>
<keyword evidence="3" id="KW-1185">Reference proteome</keyword>
<dbReference type="AlphaFoldDB" id="K1K9H6"/>
<feature type="compositionally biased region" description="Polar residues" evidence="1">
    <location>
        <begin position="7"/>
        <end position="18"/>
    </location>
</feature>
<dbReference type="PATRIC" id="fig|1073377.4.peg.1585"/>
<comment type="caution">
    <text evidence="2">The sequence shown here is derived from an EMBL/GenBank/DDBJ whole genome shotgun (WGS) entry which is preliminary data.</text>
</comment>
<reference evidence="2 3" key="1">
    <citation type="submission" date="2012-06" db="EMBL/GenBank/DDBJ databases">
        <title>The Genome Sequence of Aeromonas hydrophila SSU.</title>
        <authorList>
            <consortium name="The Broad Institute Genome Sequencing Platform"/>
            <person name="Earl A."/>
            <person name="Ward D."/>
            <person name="Feldgarden M."/>
            <person name="Gevers D."/>
            <person name="Chopra A."/>
            <person name="Walker B."/>
            <person name="Young S.K."/>
            <person name="Zeng Q."/>
            <person name="Gargeya S."/>
            <person name="Fitzgerald M."/>
            <person name="Haas B."/>
            <person name="Abouelleil A."/>
            <person name="Alvarado L."/>
            <person name="Arachchi H.M."/>
            <person name="Berlin A.M."/>
            <person name="Chapman S.B."/>
            <person name="Goldberg J."/>
            <person name="Griggs A."/>
            <person name="Gujja S."/>
            <person name="Hansen M."/>
            <person name="Howarth C."/>
            <person name="Imamovic A."/>
            <person name="Larimer J."/>
            <person name="McCowan C."/>
            <person name="Montmayeur A."/>
            <person name="Murphy C."/>
            <person name="Neiman D."/>
            <person name="Pearson M."/>
            <person name="Priest M."/>
            <person name="Roberts A."/>
            <person name="Saif S."/>
            <person name="Shea T."/>
            <person name="Sisk P."/>
            <person name="Sykes S."/>
            <person name="Wortman J."/>
            <person name="Nusbaum C."/>
            <person name="Birren B."/>
        </authorList>
    </citation>
    <scope>NUCLEOTIDE SEQUENCE [LARGE SCALE GENOMIC DNA]</scope>
    <source>
        <strain evidence="2 3">SSU</strain>
    </source>
</reference>
<organism evidence="2 3">
    <name type="scientific">Aeromonas dhakensis</name>
    <dbReference type="NCBI Taxonomy" id="196024"/>
    <lineage>
        <taxon>Bacteria</taxon>
        <taxon>Pseudomonadati</taxon>
        <taxon>Pseudomonadota</taxon>
        <taxon>Gammaproteobacteria</taxon>
        <taxon>Aeromonadales</taxon>
        <taxon>Aeromonadaceae</taxon>
        <taxon>Aeromonas</taxon>
    </lineage>
</organism>
<feature type="region of interest" description="Disordered" evidence="1">
    <location>
        <begin position="1"/>
        <end position="20"/>
    </location>
</feature>
<dbReference type="RefSeq" id="WP_005301661.1">
    <property type="nucleotide sequence ID" value="NZ_JDWD01000126.1"/>
</dbReference>
<proteinExistence type="predicted"/>
<accession>K1K9H6</accession>
<evidence type="ECO:0000256" key="1">
    <source>
        <dbReference type="SAM" id="MobiDB-lite"/>
    </source>
</evidence>
<protein>
    <submittedName>
        <fullName evidence="2">Uncharacterized protein</fullName>
    </submittedName>
</protein>
<name>K1K9H6_9GAMM</name>
<gene>
    <name evidence="2" type="ORF">HMPREF1171_01538</name>
</gene>
<sequence>MIDIPASGSSTGSFNASLPRSPRKAARNVADVSAVTVGSFTSGKNGRWAYTYHFWDVSTVLPNHLFGISSGATKWGPSAVMALRNNITGLTVWTKAYSTLGTTGPQAGVFDLAAGFFYVFTGTATELRLWKINISTGAATLVASDAGVKCPGFQAFDYPSMMLARFISSDVIEFVYFVTGGAQARAATVNVTTGQFSDASPAFLPSGYTASGESFTMPASSPSASLAASIQYITKDKKASLAFTPSRLLDLPTQSSGTDAGDRGAIRTVVVTRGLARATLSIVDPGYHIPYRHDSYDGTSAQVMMTDKTGAIAMVKEITQYIPAWDGRFDFYDQSDLDRWVNQIADEAGLPAGTPWW</sequence>
<evidence type="ECO:0000313" key="2">
    <source>
        <dbReference type="EMBL" id="EKB28304.1"/>
    </source>
</evidence>
<dbReference type="HOGENOM" id="CLU_775306_0_0_6"/>
<dbReference type="Proteomes" id="UP000005149">
    <property type="component" value="Unassembled WGS sequence"/>
</dbReference>
<evidence type="ECO:0000313" key="3">
    <source>
        <dbReference type="Proteomes" id="UP000005149"/>
    </source>
</evidence>